<comment type="caution">
    <text evidence="9">The sequence shown here is derived from an EMBL/GenBank/DDBJ whole genome shotgun (WGS) entry which is preliminary data.</text>
</comment>
<sequence length="472" mass="51483">MTDGGKPMRLWGGRFEGGPADALTRLSVSVHFDWRLVPYDLLASRAHARVLHRAGLLTEEELGRMIAALDDLDRACKAGEFRPTVADEDVHTALERGLLERLGTLGGKLRAGRSRNDQVATDLRLYLRDHVRHIVSRLVELETALMSQAEEHAETAAPGMTHLQHAQPVSFGHQLLAHVHAFARDVERLRDWDRRAAVSPLGSGALAGSSLPLDPQAVARELGFDSAAPNSMDAVADRDFAAEFLFDAAMIGMHLSRLGEEIVLWASQEFRWIEMDDAYSTGSSIMPQKKNPDVAELARGKSGRLIGNLVSLLTTLKGLPLTYNRDLQEDKEPVFDSVDTLLLVLPAVAGLVATMRVNTAKLEASAPDGFALATDLAELLVRRGVPFREAHEAVGHLVVWCQVNDKDFGELTDDELAKVSPHFTPDSREVLSVPGALAARKAHGGTAPDRVRDQLAELRETVDAQATWASGN</sequence>
<dbReference type="PRINTS" id="PR00149">
    <property type="entry name" value="FUMRATELYASE"/>
</dbReference>
<reference evidence="9 10" key="1">
    <citation type="submission" date="2020-08" db="EMBL/GenBank/DDBJ databases">
        <title>Sequencing the genomes of 1000 actinobacteria strains.</title>
        <authorList>
            <person name="Klenk H.-P."/>
        </authorList>
    </citation>
    <scope>NUCLEOTIDE SEQUENCE [LARGE SCALE GENOMIC DNA]</scope>
    <source>
        <strain evidence="9 10">DSM 43023</strain>
    </source>
</reference>
<dbReference type="Gene3D" id="1.20.200.10">
    <property type="entry name" value="Fumarase/aspartase (Central domain)"/>
    <property type="match status" value="1"/>
</dbReference>
<evidence type="ECO:0000256" key="6">
    <source>
        <dbReference type="HAMAP-Rule" id="MF_00006"/>
    </source>
</evidence>
<dbReference type="PANTHER" id="PTHR43814">
    <property type="entry name" value="ARGININOSUCCINATE LYASE"/>
    <property type="match status" value="1"/>
</dbReference>
<comment type="catalytic activity">
    <reaction evidence="6">
        <text>2-(N(omega)-L-arginino)succinate = fumarate + L-arginine</text>
        <dbReference type="Rhea" id="RHEA:24020"/>
        <dbReference type="ChEBI" id="CHEBI:29806"/>
        <dbReference type="ChEBI" id="CHEBI:32682"/>
        <dbReference type="ChEBI" id="CHEBI:57472"/>
        <dbReference type="EC" id="4.3.2.1"/>
    </reaction>
</comment>
<accession>A0A7W7S205</accession>
<dbReference type="FunFam" id="1.10.40.30:FF:000001">
    <property type="entry name" value="Argininosuccinate lyase"/>
    <property type="match status" value="1"/>
</dbReference>
<dbReference type="InterPro" id="IPR009049">
    <property type="entry name" value="Argininosuccinate_lyase"/>
</dbReference>
<dbReference type="SUPFAM" id="SSF48557">
    <property type="entry name" value="L-aspartase-like"/>
    <property type="match status" value="1"/>
</dbReference>
<dbReference type="InterPro" id="IPR008948">
    <property type="entry name" value="L-Aspartase-like"/>
</dbReference>
<dbReference type="PANTHER" id="PTHR43814:SF1">
    <property type="entry name" value="ARGININOSUCCINATE LYASE"/>
    <property type="match status" value="1"/>
</dbReference>
<evidence type="ECO:0000256" key="3">
    <source>
        <dbReference type="ARBA" id="ARBA00022571"/>
    </source>
</evidence>
<dbReference type="InterPro" id="IPR020557">
    <property type="entry name" value="Fumarate_lyase_CS"/>
</dbReference>
<protein>
    <recommendedName>
        <fullName evidence="2 6">Argininosuccinate lyase</fullName>
        <shortName evidence="6">ASAL</shortName>
        <ecNumber evidence="2 6">4.3.2.1</ecNumber>
    </recommendedName>
    <alternativeName>
        <fullName evidence="6">Arginosuccinase</fullName>
    </alternativeName>
</protein>
<keyword evidence="6" id="KW-0963">Cytoplasm</keyword>
<feature type="domain" description="Fumarate lyase N-terminal" evidence="7">
    <location>
        <begin position="26"/>
        <end position="307"/>
    </location>
</feature>
<feature type="domain" description="Argininosuccinate lyase C-terminal" evidence="8">
    <location>
        <begin position="370"/>
        <end position="437"/>
    </location>
</feature>
<comment type="pathway">
    <text evidence="1 6">Amino-acid biosynthesis; L-arginine biosynthesis; L-arginine from L-ornithine and carbamoyl phosphate: step 3/3.</text>
</comment>
<evidence type="ECO:0000259" key="7">
    <source>
        <dbReference type="Pfam" id="PF00206"/>
    </source>
</evidence>
<dbReference type="PROSITE" id="PS00163">
    <property type="entry name" value="FUMARATE_LYASES"/>
    <property type="match status" value="1"/>
</dbReference>
<evidence type="ECO:0000256" key="2">
    <source>
        <dbReference type="ARBA" id="ARBA00012338"/>
    </source>
</evidence>
<dbReference type="InterPro" id="IPR029419">
    <property type="entry name" value="Arg_succ_lyase_C"/>
</dbReference>
<dbReference type="GO" id="GO:0004056">
    <property type="term" value="F:argininosuccinate lyase activity"/>
    <property type="evidence" value="ECO:0007669"/>
    <property type="project" value="UniProtKB-UniRule"/>
</dbReference>
<dbReference type="HAMAP" id="MF_00006">
    <property type="entry name" value="Arg_succ_lyase"/>
    <property type="match status" value="1"/>
</dbReference>
<dbReference type="Gene3D" id="1.10.40.30">
    <property type="entry name" value="Fumarase/aspartase (C-terminal domain)"/>
    <property type="match status" value="1"/>
</dbReference>
<dbReference type="EC" id="4.3.2.1" evidence="2 6"/>
<keyword evidence="10" id="KW-1185">Reference proteome</keyword>
<name>A0A7W7S205_9ACTN</name>
<keyword evidence="5 6" id="KW-0456">Lyase</keyword>
<keyword evidence="3 6" id="KW-0055">Arginine biosynthesis</keyword>
<dbReference type="PRINTS" id="PR00145">
    <property type="entry name" value="ARGSUCLYASE"/>
</dbReference>
<dbReference type="Pfam" id="PF00206">
    <property type="entry name" value="Lyase_1"/>
    <property type="match status" value="1"/>
</dbReference>
<dbReference type="GO" id="GO:0042450">
    <property type="term" value="P:L-arginine biosynthetic process via ornithine"/>
    <property type="evidence" value="ECO:0007669"/>
    <property type="project" value="UniProtKB-UniRule"/>
</dbReference>
<evidence type="ECO:0000259" key="8">
    <source>
        <dbReference type="Pfam" id="PF14698"/>
    </source>
</evidence>
<evidence type="ECO:0000313" key="10">
    <source>
        <dbReference type="Proteomes" id="UP000534286"/>
    </source>
</evidence>
<keyword evidence="4 6" id="KW-0028">Amino-acid biosynthesis</keyword>
<evidence type="ECO:0000256" key="5">
    <source>
        <dbReference type="ARBA" id="ARBA00023239"/>
    </source>
</evidence>
<dbReference type="RefSeq" id="WP_312882803.1">
    <property type="nucleotide sequence ID" value="NZ_BAABEK010000054.1"/>
</dbReference>
<dbReference type="EMBL" id="JACHJU010000003">
    <property type="protein sequence ID" value="MBB4942305.1"/>
    <property type="molecule type" value="Genomic_DNA"/>
</dbReference>
<dbReference type="GO" id="GO:0005829">
    <property type="term" value="C:cytosol"/>
    <property type="evidence" value="ECO:0007669"/>
    <property type="project" value="TreeGrafter"/>
</dbReference>
<dbReference type="CDD" id="cd01359">
    <property type="entry name" value="Argininosuccinate_lyase"/>
    <property type="match status" value="1"/>
</dbReference>
<dbReference type="Pfam" id="PF14698">
    <property type="entry name" value="ASL_C2"/>
    <property type="match status" value="1"/>
</dbReference>
<dbReference type="InterPro" id="IPR000362">
    <property type="entry name" value="Fumarate_lyase_fam"/>
</dbReference>
<dbReference type="InterPro" id="IPR024083">
    <property type="entry name" value="Fumarase/histidase_N"/>
</dbReference>
<dbReference type="AlphaFoldDB" id="A0A7W7S205"/>
<dbReference type="FunFam" id="1.20.200.10:FF:000015">
    <property type="entry name" value="argininosuccinate lyase isoform X2"/>
    <property type="match status" value="1"/>
</dbReference>
<evidence type="ECO:0000256" key="4">
    <source>
        <dbReference type="ARBA" id="ARBA00022605"/>
    </source>
</evidence>
<evidence type="ECO:0000256" key="1">
    <source>
        <dbReference type="ARBA" id="ARBA00004941"/>
    </source>
</evidence>
<organism evidence="9 10">
    <name type="scientific">Streptosporangium album</name>
    <dbReference type="NCBI Taxonomy" id="47479"/>
    <lineage>
        <taxon>Bacteria</taxon>
        <taxon>Bacillati</taxon>
        <taxon>Actinomycetota</taxon>
        <taxon>Actinomycetes</taxon>
        <taxon>Streptosporangiales</taxon>
        <taxon>Streptosporangiaceae</taxon>
        <taxon>Streptosporangium</taxon>
    </lineage>
</organism>
<evidence type="ECO:0000313" key="9">
    <source>
        <dbReference type="EMBL" id="MBB4942305.1"/>
    </source>
</evidence>
<gene>
    <name evidence="6" type="primary">argH</name>
    <name evidence="9" type="ORF">FHR32_006691</name>
</gene>
<comment type="subcellular location">
    <subcellularLocation>
        <location evidence="6">Cytoplasm</location>
    </subcellularLocation>
</comment>
<proteinExistence type="inferred from homology"/>
<dbReference type="Gene3D" id="1.10.275.10">
    <property type="entry name" value="Fumarase/aspartase (N-terminal domain)"/>
    <property type="match status" value="1"/>
</dbReference>
<dbReference type="InterPro" id="IPR022761">
    <property type="entry name" value="Fumarate_lyase_N"/>
</dbReference>
<dbReference type="NCBIfam" id="TIGR00838">
    <property type="entry name" value="argH"/>
    <property type="match status" value="1"/>
</dbReference>
<dbReference type="Proteomes" id="UP000534286">
    <property type="component" value="Unassembled WGS sequence"/>
</dbReference>
<comment type="similarity">
    <text evidence="6">Belongs to the lyase 1 family. Argininosuccinate lyase subfamily.</text>
</comment>
<dbReference type="UniPathway" id="UPA00068">
    <property type="reaction ID" value="UER00114"/>
</dbReference>